<evidence type="ECO:0000313" key="2">
    <source>
        <dbReference type="Proteomes" id="UP000245474"/>
    </source>
</evidence>
<name>A0A2U2MWA3_9GAMM</name>
<dbReference type="EMBL" id="QFFI01000050">
    <property type="protein sequence ID" value="PWG61092.1"/>
    <property type="molecule type" value="Genomic_DNA"/>
</dbReference>
<evidence type="ECO:0008006" key="3">
    <source>
        <dbReference type="Google" id="ProtNLM"/>
    </source>
</evidence>
<keyword evidence="2" id="KW-1185">Reference proteome</keyword>
<dbReference type="AlphaFoldDB" id="A0A2U2MWA3"/>
<comment type="caution">
    <text evidence="1">The sequence shown here is derived from an EMBL/GenBank/DDBJ whole genome shotgun (WGS) entry which is preliminary data.</text>
</comment>
<protein>
    <recommendedName>
        <fullName evidence="3">IS3 family transposase</fullName>
    </recommendedName>
</protein>
<gene>
    <name evidence="1" type="ORF">DEM34_18205</name>
</gene>
<dbReference type="Gene3D" id="1.10.10.10">
    <property type="entry name" value="Winged helix-like DNA-binding domain superfamily/Winged helix DNA-binding domain"/>
    <property type="match status" value="1"/>
</dbReference>
<accession>A0A2U2MWA3</accession>
<evidence type="ECO:0000313" key="1">
    <source>
        <dbReference type="EMBL" id="PWG61092.1"/>
    </source>
</evidence>
<dbReference type="Proteomes" id="UP000245474">
    <property type="component" value="Unassembled WGS sequence"/>
</dbReference>
<sequence>MNTAVKYPAEVRERAVRMVLKHQDSDGSQWAAVASIAAKIGCTVETLCRWVSQSERASGRRAGLTTEGRRLLKAMEHEHY</sequence>
<dbReference type="SUPFAM" id="SSF46689">
    <property type="entry name" value="Homeodomain-like"/>
    <property type="match status" value="1"/>
</dbReference>
<reference evidence="1 2" key="1">
    <citation type="submission" date="2018-05" db="EMBL/GenBank/DDBJ databases">
        <title>Spiribacter halobius sp. nov., a moderately halophilic bacterium isolated from marine solar saltern.</title>
        <authorList>
            <person name="Zheng W.-S."/>
            <person name="Lu D.-C."/>
            <person name="Du Z.-J."/>
        </authorList>
    </citation>
    <scope>NUCLEOTIDE SEQUENCE [LARGE SCALE GENOMIC DNA]</scope>
    <source>
        <strain evidence="1 2">E85</strain>
    </source>
</reference>
<dbReference type="OrthoDB" id="9814512at2"/>
<dbReference type="InterPro" id="IPR009057">
    <property type="entry name" value="Homeodomain-like_sf"/>
</dbReference>
<proteinExistence type="predicted"/>
<organism evidence="1 2">
    <name type="scientific">Sediminicurvatus halobius</name>
    <dbReference type="NCBI Taxonomy" id="2182432"/>
    <lineage>
        <taxon>Bacteria</taxon>
        <taxon>Pseudomonadati</taxon>
        <taxon>Pseudomonadota</taxon>
        <taxon>Gammaproteobacteria</taxon>
        <taxon>Chromatiales</taxon>
        <taxon>Ectothiorhodospiraceae</taxon>
        <taxon>Sediminicurvatus</taxon>
    </lineage>
</organism>
<dbReference type="InterPro" id="IPR036388">
    <property type="entry name" value="WH-like_DNA-bd_sf"/>
</dbReference>